<reference evidence="1 2" key="1">
    <citation type="submission" date="2024-09" db="EMBL/GenBank/DDBJ databases">
        <authorList>
            <person name="Sun Q."/>
            <person name="Mori K."/>
        </authorList>
    </citation>
    <scope>NUCLEOTIDE SEQUENCE [LARGE SCALE GENOMIC DNA]</scope>
    <source>
        <strain evidence="1 2">JCM 11683</strain>
    </source>
</reference>
<keyword evidence="2" id="KW-1185">Reference proteome</keyword>
<evidence type="ECO:0000313" key="2">
    <source>
        <dbReference type="Proteomes" id="UP001589707"/>
    </source>
</evidence>
<sequence length="57" mass="6200">MLPTALLRTPPAARYLAHQLNVVRAHIANGKVSPSEREAKITGDAAKVCLLRQCADY</sequence>
<proteinExistence type="predicted"/>
<gene>
    <name evidence="1" type="ORF">ACFFN1_07675</name>
</gene>
<comment type="caution">
    <text evidence="1">The sequence shown here is derived from an EMBL/GenBank/DDBJ whole genome shotgun (WGS) entry which is preliminary data.</text>
</comment>
<organism evidence="1 2">
    <name type="scientific">Brevibacterium otitidis</name>
    <dbReference type="NCBI Taxonomy" id="53364"/>
    <lineage>
        <taxon>Bacteria</taxon>
        <taxon>Bacillati</taxon>
        <taxon>Actinomycetota</taxon>
        <taxon>Actinomycetes</taxon>
        <taxon>Micrococcales</taxon>
        <taxon>Brevibacteriaceae</taxon>
        <taxon>Brevibacterium</taxon>
    </lineage>
</organism>
<protein>
    <submittedName>
        <fullName evidence="1">Uncharacterized protein</fullName>
    </submittedName>
</protein>
<evidence type="ECO:0000313" key="1">
    <source>
        <dbReference type="EMBL" id="MFB9776281.1"/>
    </source>
</evidence>
<dbReference type="RefSeq" id="WP_376840094.1">
    <property type="nucleotide sequence ID" value="NZ_JBHMAU010000050.1"/>
</dbReference>
<accession>A0ABV5X2L7</accession>
<dbReference type="Proteomes" id="UP001589707">
    <property type="component" value="Unassembled WGS sequence"/>
</dbReference>
<name>A0ABV5X2L7_9MICO</name>
<dbReference type="EMBL" id="JBHMAU010000050">
    <property type="protein sequence ID" value="MFB9776281.1"/>
    <property type="molecule type" value="Genomic_DNA"/>
</dbReference>